<dbReference type="SUPFAM" id="SSF159245">
    <property type="entry name" value="AttH-like"/>
    <property type="match status" value="1"/>
</dbReference>
<reference evidence="3 4" key="1">
    <citation type="submission" date="2024-03" db="EMBL/GenBank/DDBJ databases">
        <title>Novel species of the genus Variovorax.</title>
        <authorList>
            <person name="Liu Q."/>
            <person name="Xin Y.-H."/>
        </authorList>
    </citation>
    <scope>NUCLEOTIDE SEQUENCE [LARGE SCALE GENOMIC DNA]</scope>
    <source>
        <strain evidence="3 4">KACC 18899</strain>
    </source>
</reference>
<dbReference type="PANTHER" id="PTHR38591">
    <property type="entry name" value="HYDROLASE"/>
    <property type="match status" value="1"/>
</dbReference>
<keyword evidence="4" id="KW-1185">Reference proteome</keyword>
<name>A0ABU8VMK9_9BURK</name>
<gene>
    <name evidence="3" type="ORF">WKW77_27730</name>
</gene>
<evidence type="ECO:0000313" key="4">
    <source>
        <dbReference type="Proteomes" id="UP001365846"/>
    </source>
</evidence>
<organism evidence="3 4">
    <name type="scientific">Variovorax ureilyticus</name>
    <dbReference type="NCBI Taxonomy" id="1836198"/>
    <lineage>
        <taxon>Bacteria</taxon>
        <taxon>Pseudomonadati</taxon>
        <taxon>Pseudomonadota</taxon>
        <taxon>Betaproteobacteria</taxon>
        <taxon>Burkholderiales</taxon>
        <taxon>Comamonadaceae</taxon>
        <taxon>Variovorax</taxon>
    </lineage>
</organism>
<evidence type="ECO:0000259" key="2">
    <source>
        <dbReference type="Pfam" id="PF07143"/>
    </source>
</evidence>
<evidence type="ECO:0000313" key="3">
    <source>
        <dbReference type="EMBL" id="MEJ8814893.1"/>
    </source>
</evidence>
<dbReference type="Pfam" id="PF07143">
    <property type="entry name" value="CrtC"/>
    <property type="match status" value="1"/>
</dbReference>
<dbReference type="EMBL" id="JBBKZU010000015">
    <property type="protein sequence ID" value="MEJ8814893.1"/>
    <property type="molecule type" value="Genomic_DNA"/>
</dbReference>
<keyword evidence="1" id="KW-0812">Transmembrane</keyword>
<feature type="domain" description="AttH" evidence="2">
    <location>
        <begin position="102"/>
        <end position="263"/>
    </location>
</feature>
<dbReference type="RefSeq" id="WP_340360117.1">
    <property type="nucleotide sequence ID" value="NZ_JBBKZU010000015.1"/>
</dbReference>
<comment type="caution">
    <text evidence="3">The sequence shown here is derived from an EMBL/GenBank/DDBJ whole genome shotgun (WGS) entry which is preliminary data.</text>
</comment>
<feature type="transmembrane region" description="Helical" evidence="1">
    <location>
        <begin position="31"/>
        <end position="50"/>
    </location>
</feature>
<accession>A0ABU8VMK9</accession>
<dbReference type="InterPro" id="IPR010791">
    <property type="entry name" value="AttH_dom"/>
</dbReference>
<keyword evidence="1" id="KW-0472">Membrane</keyword>
<keyword evidence="1" id="KW-1133">Transmembrane helix</keyword>
<dbReference type="Pfam" id="PF17186">
    <property type="entry name" value="Lipocalin_9"/>
    <property type="match status" value="1"/>
</dbReference>
<evidence type="ECO:0000256" key="1">
    <source>
        <dbReference type="SAM" id="Phobius"/>
    </source>
</evidence>
<dbReference type="Gene3D" id="2.40.370.10">
    <property type="entry name" value="AttH-like domain"/>
    <property type="match status" value="2"/>
</dbReference>
<protein>
    <submittedName>
        <fullName evidence="3">Lipocalin family protein</fullName>
    </submittedName>
</protein>
<dbReference type="PANTHER" id="PTHR38591:SF1">
    <property type="entry name" value="BLL1000 PROTEIN"/>
    <property type="match status" value="1"/>
</dbReference>
<dbReference type="Proteomes" id="UP001365846">
    <property type="component" value="Unassembled WGS sequence"/>
</dbReference>
<sequence length="401" mass="43571">MSVDEQVRRNYSRYAAGKPRSAYLRARKRRGLLIFFATVVVIAAASYFIFDYLAASEPTPLARGAAPSVASPSDAIQKPKERTAALPPLNLPADDAPHGSAMEWWYYSGVLDAKGGQRFGFHMVVFVANGLIKHTVMHAALTDLQTGKRYTSQMRTAGTPANAGASGFDFRQDGWQVTETPTSHKLHAAIEDGAQVSLALQGGGQVVAHRAPGSETPGLLDFGASGISYYYSRPRLPATGEITVGGKPLTVHGDIWFDHQWGEFDVLTLGWNWFALHLSDGSDLMLYELFDMEGHSVMTAGTISNVQGSVPLKAGEIELVAGNKWTSPRTRIAYPTEWRLKLPSGVLDVKPFQPDSEFDSSGTTANIYWEGPVKVSGVLSGEGFLELSGYDRLSAREATRK</sequence>
<dbReference type="InterPro" id="IPR023374">
    <property type="entry name" value="AttH-like_dom_sf"/>
</dbReference>
<proteinExistence type="predicted"/>